<dbReference type="EMBL" id="QYAD01000001">
    <property type="protein sequence ID" value="MBL3688551.1"/>
    <property type="molecule type" value="Genomic_DNA"/>
</dbReference>
<dbReference type="PANTHER" id="PTHR47506">
    <property type="entry name" value="TRANSCRIPTIONAL REGULATORY PROTEIN"/>
    <property type="match status" value="1"/>
</dbReference>
<evidence type="ECO:0000313" key="7">
    <source>
        <dbReference type="Proteomes" id="UP001646141"/>
    </source>
</evidence>
<sequence>MARTPSFDRATVVRAARAVFWRDGYESAAVPRLEDATGLSRSSLYGAFGSKRGLFDEVVQNYLDEVVRPRLAPLQADEVAPTALREYLLGLREAFASIDAIAPVPGCLLINTAAGPVGADPEVARVIADYRAELHGALRRGVAAQPGRDPEQIAQLATVVTGLVVSAFALVRVDPDAAGASLDAALHAIEHRG</sequence>
<feature type="domain" description="HTH tetR-type" evidence="5">
    <location>
        <begin position="6"/>
        <end position="66"/>
    </location>
</feature>
<proteinExistence type="predicted"/>
<keyword evidence="2 4" id="KW-0238">DNA-binding</keyword>
<dbReference type="InterPro" id="IPR036271">
    <property type="entry name" value="Tet_transcr_reg_TetR-rel_C_sf"/>
</dbReference>
<feature type="DNA-binding region" description="H-T-H motif" evidence="4">
    <location>
        <begin position="29"/>
        <end position="48"/>
    </location>
</feature>
<dbReference type="Gene3D" id="1.10.10.60">
    <property type="entry name" value="Homeodomain-like"/>
    <property type="match status" value="1"/>
</dbReference>
<protein>
    <submittedName>
        <fullName evidence="6">TetR/AcrR family transcriptional regulator</fullName>
    </submittedName>
</protein>
<evidence type="ECO:0000256" key="3">
    <source>
        <dbReference type="ARBA" id="ARBA00023163"/>
    </source>
</evidence>
<keyword evidence="3" id="KW-0804">Transcription</keyword>
<organism evidence="6 7">
    <name type="scientific">Leucobacter chromiireducens subsp. chromiireducens</name>
    <dbReference type="NCBI Taxonomy" id="660067"/>
    <lineage>
        <taxon>Bacteria</taxon>
        <taxon>Bacillati</taxon>
        <taxon>Actinomycetota</taxon>
        <taxon>Actinomycetes</taxon>
        <taxon>Micrococcales</taxon>
        <taxon>Microbacteriaceae</taxon>
        <taxon>Leucobacter</taxon>
    </lineage>
</organism>
<keyword evidence="1" id="KW-0805">Transcription regulation</keyword>
<dbReference type="Gene3D" id="1.10.357.10">
    <property type="entry name" value="Tetracycline Repressor, domain 2"/>
    <property type="match status" value="1"/>
</dbReference>
<dbReference type="SUPFAM" id="SSF46689">
    <property type="entry name" value="Homeodomain-like"/>
    <property type="match status" value="1"/>
</dbReference>
<dbReference type="RefSeq" id="WP_202380587.1">
    <property type="nucleotide sequence ID" value="NZ_BAAAMA010000003.1"/>
</dbReference>
<evidence type="ECO:0000256" key="1">
    <source>
        <dbReference type="ARBA" id="ARBA00023015"/>
    </source>
</evidence>
<dbReference type="PROSITE" id="PS50977">
    <property type="entry name" value="HTH_TETR_2"/>
    <property type="match status" value="1"/>
</dbReference>
<name>A0ABS1SNS7_9MICO</name>
<dbReference type="SUPFAM" id="SSF48498">
    <property type="entry name" value="Tetracyclin repressor-like, C-terminal domain"/>
    <property type="match status" value="1"/>
</dbReference>
<reference evidence="6 7" key="1">
    <citation type="submission" date="2018-09" db="EMBL/GenBank/DDBJ databases">
        <title>Comparative genomics of Leucobacter spp.</title>
        <authorList>
            <person name="Reis A.C."/>
            <person name="Kolvenbach B.A."/>
            <person name="Corvini P.F.X."/>
            <person name="Nunes O.C."/>
        </authorList>
    </citation>
    <scope>NUCLEOTIDE SEQUENCE [LARGE SCALE GENOMIC DNA]</scope>
    <source>
        <strain evidence="6 7">L-1</strain>
    </source>
</reference>
<accession>A0ABS1SNS7</accession>
<evidence type="ECO:0000313" key="6">
    <source>
        <dbReference type="EMBL" id="MBL3688551.1"/>
    </source>
</evidence>
<dbReference type="InterPro" id="IPR001647">
    <property type="entry name" value="HTH_TetR"/>
</dbReference>
<evidence type="ECO:0000259" key="5">
    <source>
        <dbReference type="PROSITE" id="PS50977"/>
    </source>
</evidence>
<dbReference type="PANTHER" id="PTHR47506:SF1">
    <property type="entry name" value="HTH-TYPE TRANSCRIPTIONAL REGULATOR YJDC"/>
    <property type="match status" value="1"/>
</dbReference>
<evidence type="ECO:0000256" key="4">
    <source>
        <dbReference type="PROSITE-ProRule" id="PRU00335"/>
    </source>
</evidence>
<dbReference type="Proteomes" id="UP001646141">
    <property type="component" value="Unassembled WGS sequence"/>
</dbReference>
<dbReference type="InterPro" id="IPR009057">
    <property type="entry name" value="Homeodomain-like_sf"/>
</dbReference>
<dbReference type="Pfam" id="PF00440">
    <property type="entry name" value="TetR_N"/>
    <property type="match status" value="1"/>
</dbReference>
<keyword evidence="7" id="KW-1185">Reference proteome</keyword>
<gene>
    <name evidence="6" type="ORF">D3226_01065</name>
</gene>
<comment type="caution">
    <text evidence="6">The sequence shown here is derived from an EMBL/GenBank/DDBJ whole genome shotgun (WGS) entry which is preliminary data.</text>
</comment>
<evidence type="ECO:0000256" key="2">
    <source>
        <dbReference type="ARBA" id="ARBA00023125"/>
    </source>
</evidence>